<dbReference type="Proteomes" id="UP000323856">
    <property type="component" value="Unassembled WGS sequence"/>
</dbReference>
<sequence length="158" mass="17833">MVCPLKSSVPDELVKEVVVTERSGSVMDGGIVLAYCPTYKLMNKISHLKKSIIMLVEWPTENFEAWARLVGAYNVATGEVMSTSLGDDGRSALDAILFEGYKGWIDDTAERMTLHYLRKLRGIGQYDRGTVLTYMRQTKSEDSIKRLEKILDQFDQST</sequence>
<dbReference type="AlphaFoldDB" id="A0A5B0E1H5"/>
<reference evidence="1 2" key="1">
    <citation type="submission" date="2019-07" db="EMBL/GenBank/DDBJ databases">
        <title>Analysis of the biochemical properties, biological activity and biotechnological potential of siderophores and biosurfactants produced by Antarctic psychrotolerant bacteria.</title>
        <authorList>
            <person name="Styczynski M."/>
            <person name="Krucon T."/>
            <person name="Decewicz P."/>
            <person name="Dziewit L."/>
        </authorList>
    </citation>
    <scope>NUCLEOTIDE SEQUENCE [LARGE SCALE GENOMIC DNA]</scope>
    <source>
        <strain evidence="1 2">ANT_H27</strain>
    </source>
</reference>
<dbReference type="OrthoDB" id="5079541at2"/>
<comment type="caution">
    <text evidence="1">The sequence shown here is derived from an EMBL/GenBank/DDBJ whole genome shotgun (WGS) entry which is preliminary data.</text>
</comment>
<evidence type="ECO:0000313" key="2">
    <source>
        <dbReference type="Proteomes" id="UP000323856"/>
    </source>
</evidence>
<dbReference type="EMBL" id="VOBL01000046">
    <property type="protein sequence ID" value="KAA0971309.1"/>
    <property type="molecule type" value="Genomic_DNA"/>
</dbReference>
<gene>
    <name evidence="1" type="ORF">FQ154_20520</name>
</gene>
<evidence type="ECO:0000313" key="1">
    <source>
        <dbReference type="EMBL" id="KAA0971309.1"/>
    </source>
</evidence>
<protein>
    <submittedName>
        <fullName evidence="1">Uncharacterized protein</fullName>
    </submittedName>
</protein>
<organism evidence="1 2">
    <name type="scientific">Paeniglutamicibacter gangotriensis</name>
    <dbReference type="NCBI Taxonomy" id="254787"/>
    <lineage>
        <taxon>Bacteria</taxon>
        <taxon>Bacillati</taxon>
        <taxon>Actinomycetota</taxon>
        <taxon>Actinomycetes</taxon>
        <taxon>Micrococcales</taxon>
        <taxon>Micrococcaceae</taxon>
        <taxon>Paeniglutamicibacter</taxon>
    </lineage>
</organism>
<accession>A0A5B0E1H5</accession>
<name>A0A5B0E1H5_9MICC</name>
<proteinExistence type="predicted"/>